<dbReference type="InterPro" id="IPR051604">
    <property type="entry name" value="Ergot_Alk_Oxidoreductase"/>
</dbReference>
<dbReference type="Proteomes" id="UP001370348">
    <property type="component" value="Chromosome"/>
</dbReference>
<feature type="domain" description="NmrA-like" evidence="1">
    <location>
        <begin position="7"/>
        <end position="262"/>
    </location>
</feature>
<accession>A0ABZ2M477</accession>
<dbReference type="Pfam" id="PF05368">
    <property type="entry name" value="NmrA"/>
    <property type="match status" value="1"/>
</dbReference>
<proteinExistence type="predicted"/>
<dbReference type="PANTHER" id="PTHR43162:SF1">
    <property type="entry name" value="PRESTALK A DIFFERENTIATION PROTEIN A"/>
    <property type="match status" value="1"/>
</dbReference>
<dbReference type="RefSeq" id="WP_394827693.1">
    <property type="nucleotide sequence ID" value="NZ_CP089984.1"/>
</dbReference>
<sequence length="291" mass="31145">MSGSRPVVLVVGAPGRFAGLVVPELARRGAVVRALVQHEHEVDAVRANGAAEIAVGDLRDGASLDAAVRGAFGVFHIGPAFVADEAELGLAMVAAAQRGGVRKFVFSSVIQPTNFRLKNHATKQPVEEALFGSGLEYTILQPTNFFQNIGGAWSAVLSTGVFAEPFPKTARVARVDYRDVAEVAAIALTSDRLTYGTFELCEGTMPNREDIAAMMSHALGRRIEAGEPTFKAWAQNANLPYDLRQRELLARVFEHYGAHGSGGNGLVLRAILGRAPRTLPAYIDELARAAR</sequence>
<organism evidence="2 3">
    <name type="scientific">Pendulispora albinea</name>
    <dbReference type="NCBI Taxonomy" id="2741071"/>
    <lineage>
        <taxon>Bacteria</taxon>
        <taxon>Pseudomonadati</taxon>
        <taxon>Myxococcota</taxon>
        <taxon>Myxococcia</taxon>
        <taxon>Myxococcales</taxon>
        <taxon>Sorangiineae</taxon>
        <taxon>Pendulisporaceae</taxon>
        <taxon>Pendulispora</taxon>
    </lineage>
</organism>
<dbReference type="InterPro" id="IPR036291">
    <property type="entry name" value="NAD(P)-bd_dom_sf"/>
</dbReference>
<dbReference type="Gene3D" id="3.40.50.720">
    <property type="entry name" value="NAD(P)-binding Rossmann-like Domain"/>
    <property type="match status" value="1"/>
</dbReference>
<dbReference type="SUPFAM" id="SSF51735">
    <property type="entry name" value="NAD(P)-binding Rossmann-fold domains"/>
    <property type="match status" value="1"/>
</dbReference>
<evidence type="ECO:0000313" key="2">
    <source>
        <dbReference type="EMBL" id="WXB18053.1"/>
    </source>
</evidence>
<name>A0ABZ2M477_9BACT</name>
<gene>
    <name evidence="2" type="ORF">LZC94_12430</name>
</gene>
<keyword evidence="3" id="KW-1185">Reference proteome</keyword>
<evidence type="ECO:0000259" key="1">
    <source>
        <dbReference type="Pfam" id="PF05368"/>
    </source>
</evidence>
<protein>
    <submittedName>
        <fullName evidence="2">NmrA family NAD(P)-binding protein</fullName>
    </submittedName>
</protein>
<dbReference type="EMBL" id="CP089984">
    <property type="protein sequence ID" value="WXB18053.1"/>
    <property type="molecule type" value="Genomic_DNA"/>
</dbReference>
<evidence type="ECO:0000313" key="3">
    <source>
        <dbReference type="Proteomes" id="UP001370348"/>
    </source>
</evidence>
<dbReference type="PANTHER" id="PTHR43162">
    <property type="match status" value="1"/>
</dbReference>
<reference evidence="2 3" key="1">
    <citation type="submission" date="2021-12" db="EMBL/GenBank/DDBJ databases">
        <title>Discovery of the Pendulisporaceae a myxobacterial family with distinct sporulation behavior and unique specialized metabolism.</title>
        <authorList>
            <person name="Garcia R."/>
            <person name="Popoff A."/>
            <person name="Bader C.D."/>
            <person name="Loehr J."/>
            <person name="Walesch S."/>
            <person name="Walt C."/>
            <person name="Boldt J."/>
            <person name="Bunk B."/>
            <person name="Haeckl F.J.F.P.J."/>
            <person name="Gunesch A.P."/>
            <person name="Birkelbach J."/>
            <person name="Nuebel U."/>
            <person name="Pietschmann T."/>
            <person name="Bach T."/>
            <person name="Mueller R."/>
        </authorList>
    </citation>
    <scope>NUCLEOTIDE SEQUENCE [LARGE SCALE GENOMIC DNA]</scope>
    <source>
        <strain evidence="2 3">MSr11954</strain>
    </source>
</reference>
<dbReference type="InterPro" id="IPR008030">
    <property type="entry name" value="NmrA-like"/>
</dbReference>
<dbReference type="Gene3D" id="3.90.25.10">
    <property type="entry name" value="UDP-galactose 4-epimerase, domain 1"/>
    <property type="match status" value="1"/>
</dbReference>